<keyword evidence="1" id="KW-0472">Membrane</keyword>
<accession>A0A251YT86</accession>
<dbReference type="AlphaFoldDB" id="A0A251YT86"/>
<feature type="transmembrane region" description="Helical" evidence="1">
    <location>
        <begin position="31"/>
        <end position="52"/>
    </location>
</feature>
<name>A0A251YT86_9MICO</name>
<protein>
    <submittedName>
        <fullName evidence="2">Uncharacterized protein</fullName>
    </submittedName>
</protein>
<evidence type="ECO:0000313" key="2">
    <source>
        <dbReference type="EMBL" id="OUE27343.1"/>
    </source>
</evidence>
<dbReference type="OrthoDB" id="9958747at2"/>
<keyword evidence="1" id="KW-1133">Transmembrane helix</keyword>
<evidence type="ECO:0000313" key="3">
    <source>
        <dbReference type="Proteomes" id="UP000195101"/>
    </source>
</evidence>
<proteinExistence type="predicted"/>
<organism evidence="2 3">
    <name type="scientific">Clavibacter michiganensis</name>
    <dbReference type="NCBI Taxonomy" id="28447"/>
    <lineage>
        <taxon>Bacteria</taxon>
        <taxon>Bacillati</taxon>
        <taxon>Actinomycetota</taxon>
        <taxon>Actinomycetes</taxon>
        <taxon>Micrococcales</taxon>
        <taxon>Microbacteriaceae</taxon>
        <taxon>Clavibacter</taxon>
    </lineage>
</organism>
<comment type="caution">
    <text evidence="2">The sequence shown here is derived from an EMBL/GenBank/DDBJ whole genome shotgun (WGS) entry which is preliminary data.</text>
</comment>
<keyword evidence="1" id="KW-0812">Transmembrane</keyword>
<dbReference type="EMBL" id="MDJZ01000005">
    <property type="protein sequence ID" value="OUE27343.1"/>
    <property type="molecule type" value="Genomic_DNA"/>
</dbReference>
<gene>
    <name evidence="2" type="ORF">BFL37_04445</name>
</gene>
<reference evidence="2 3" key="1">
    <citation type="submission" date="2016-08" db="EMBL/GenBank/DDBJ databases">
        <title>Genome sequence of Clavibacter michiganensis spp strain CFBP8019.</title>
        <authorList>
            <person name="Thapa S.P."/>
            <person name="Coaker G."/>
            <person name="Jacques M.-A."/>
        </authorList>
    </citation>
    <scope>NUCLEOTIDE SEQUENCE [LARGE SCALE GENOMIC DNA]</scope>
    <source>
        <strain evidence="2">CFBP8019</strain>
    </source>
</reference>
<dbReference type="RefSeq" id="WP_086513939.1">
    <property type="nucleotide sequence ID" value="NZ_MDJZ01000005.1"/>
</dbReference>
<dbReference type="Proteomes" id="UP000195101">
    <property type="component" value="Unassembled WGS sequence"/>
</dbReference>
<keyword evidence="3" id="KW-1185">Reference proteome</keyword>
<evidence type="ECO:0000256" key="1">
    <source>
        <dbReference type="SAM" id="Phobius"/>
    </source>
</evidence>
<sequence>MSSTRFAAMWVLAYAVVTAFSVASASGAHRYLVATLSGPPIVVTTGLGVSVARRRRREPPP</sequence>